<dbReference type="InterPro" id="IPR008271">
    <property type="entry name" value="Ser/Thr_kinase_AS"/>
</dbReference>
<evidence type="ECO:0000256" key="6">
    <source>
        <dbReference type="ARBA" id="ARBA00022840"/>
    </source>
</evidence>
<evidence type="ECO:0000259" key="10">
    <source>
        <dbReference type="PROSITE" id="PS50011"/>
    </source>
</evidence>
<keyword evidence="2" id="KW-0723">Serine/threonine-protein kinase</keyword>
<evidence type="ECO:0000256" key="4">
    <source>
        <dbReference type="ARBA" id="ARBA00022741"/>
    </source>
</evidence>
<dbReference type="Pfam" id="PF00583">
    <property type="entry name" value="Acetyltransf_1"/>
    <property type="match status" value="1"/>
</dbReference>
<name>A0A8H5FZY3_9AGAR</name>
<dbReference type="GO" id="GO:0004691">
    <property type="term" value="F:cAMP-dependent protein kinase activity"/>
    <property type="evidence" value="ECO:0007669"/>
    <property type="project" value="UniProtKB-EC"/>
</dbReference>
<dbReference type="InterPro" id="IPR046341">
    <property type="entry name" value="SET_dom_sf"/>
</dbReference>
<dbReference type="SUPFAM" id="SSF82199">
    <property type="entry name" value="SET domain"/>
    <property type="match status" value="1"/>
</dbReference>
<reference evidence="14 15" key="1">
    <citation type="journal article" date="2020" name="ISME J.">
        <title>Uncovering the hidden diversity of litter-decomposition mechanisms in mushroom-forming fungi.</title>
        <authorList>
            <person name="Floudas D."/>
            <person name="Bentzer J."/>
            <person name="Ahren D."/>
            <person name="Johansson T."/>
            <person name="Persson P."/>
            <person name="Tunlid A."/>
        </authorList>
    </citation>
    <scope>NUCLEOTIDE SEQUENCE [LARGE SCALE GENOMIC DNA]</scope>
    <source>
        <strain evidence="14 15">CBS 146.42</strain>
    </source>
</reference>
<evidence type="ECO:0000256" key="8">
    <source>
        <dbReference type="ARBA" id="ARBA00047454"/>
    </source>
</evidence>
<dbReference type="FunFam" id="3.30.200.20:FF:000042">
    <property type="entry name" value="Aurora kinase A"/>
    <property type="match status" value="1"/>
</dbReference>
<dbReference type="InterPro" id="IPR000719">
    <property type="entry name" value="Prot_kinase_dom"/>
</dbReference>
<dbReference type="PANTHER" id="PTHR24353">
    <property type="entry name" value="CYCLIC NUCLEOTIDE-DEPENDENT PROTEIN KINASE"/>
    <property type="match status" value="1"/>
</dbReference>
<dbReference type="FunFam" id="1.10.510.10:FF:000005">
    <property type="entry name" value="cAMP-dependent protein kinase catalytic subunit alpha"/>
    <property type="match status" value="1"/>
</dbReference>
<keyword evidence="6 9" id="KW-0067">ATP-binding</keyword>
<dbReference type="EMBL" id="JAACJO010000008">
    <property type="protein sequence ID" value="KAF5355169.1"/>
    <property type="molecule type" value="Genomic_DNA"/>
</dbReference>
<keyword evidence="4 9" id="KW-0547">Nucleotide-binding</keyword>
<feature type="domain" description="AGC-kinase C-terminal" evidence="13">
    <location>
        <begin position="1257"/>
        <end position="1321"/>
    </location>
</feature>
<comment type="caution">
    <text evidence="14">The sequence shown here is derived from an EMBL/GenBank/DDBJ whole genome shotgun (WGS) entry which is preliminary data.</text>
</comment>
<dbReference type="CDD" id="cd10527">
    <property type="entry name" value="SET_LSMT"/>
    <property type="match status" value="1"/>
</dbReference>
<comment type="catalytic activity">
    <reaction evidence="7">
        <text>L-threonyl-[protein] + ATP = O-phospho-L-threonyl-[protein] + ADP + H(+)</text>
        <dbReference type="Rhea" id="RHEA:46608"/>
        <dbReference type="Rhea" id="RHEA-COMP:11060"/>
        <dbReference type="Rhea" id="RHEA-COMP:11605"/>
        <dbReference type="ChEBI" id="CHEBI:15378"/>
        <dbReference type="ChEBI" id="CHEBI:30013"/>
        <dbReference type="ChEBI" id="CHEBI:30616"/>
        <dbReference type="ChEBI" id="CHEBI:61977"/>
        <dbReference type="ChEBI" id="CHEBI:456216"/>
        <dbReference type="EC" id="2.7.11.11"/>
    </reaction>
</comment>
<evidence type="ECO:0000256" key="1">
    <source>
        <dbReference type="ARBA" id="ARBA00012444"/>
    </source>
</evidence>
<evidence type="ECO:0000259" key="12">
    <source>
        <dbReference type="PROSITE" id="PS51186"/>
    </source>
</evidence>
<dbReference type="Gene3D" id="3.40.630.30">
    <property type="match status" value="1"/>
</dbReference>
<feature type="binding site" evidence="9">
    <location>
        <position position="1049"/>
    </location>
    <ligand>
        <name>ATP</name>
        <dbReference type="ChEBI" id="CHEBI:30616"/>
    </ligand>
</feature>
<feature type="domain" description="Protein kinase" evidence="10">
    <location>
        <begin position="1011"/>
        <end position="1256"/>
    </location>
</feature>
<feature type="domain" description="SET" evidence="11">
    <location>
        <begin position="432"/>
        <end position="701"/>
    </location>
</feature>
<sequence>MSSNANAFEIHVCDSALRVADYILTALRYREYRSNCTLPTLSKSRILESRGQVPPRKQFWVTCSSSDSEGKAIVEFVLSLTEGYIDSYPVFLYTTLPANRLTQGYVQPRMAEMVKALARALNGDLPRVYAVYGQDPLAQAFAWNWTNHTGIRNLSDKPYYEAKLSFCTRQTFRSRLLSLPDDLIPEIRLANNDDIRAVAQCCYGFARDSEPYVLTREGALREAEYLVHQRQIWIHHITRKGTTQTEIASIVAFSRNSETNATITKVYTSPDWRRLGCAERLVRQVCESLLQTKTTVSLFVAHDNPGAAAVYSRVGFVGLDPREGTVSGVENWTEIGFDREVVRLGHWSECVVLGYTTQVQSHGLYPAIADKHVTDIPSPFSPHLVHNNLLETQFLRLDPSYPCQSSPPATNPWMDSEFLLKWCIENDLYIDPRICVCDDQIRGIHIVSRNEPIPPNVTLVRIPKSAVLSVKSCSISKYIPFELHGWDAQLGLSFALYSEFLRGESSRWFGYLRSLPSVDLPVFWACYPLEKQSGVAWAADSDFDDPLLWLQGTEVSKRLGERNGKDQTMLEAIDHYYWERVLPVLQQPDIHRLLREEPALIGFHQAFSLVSSRAFLLDVYHGLAMTPIADAFNHVIENHVHIQSDFYVCPECGSLRECEHDDTHLEYALKSTDENLDHDRFYEMVSNADIPPNEEVFNTYGEKLSNAELLVQYGFILDPNDNDVVRFEITEIARLFPSLQNHSPMPPLSDPGFASFSELFATSTLAFVQNPPSVESTLCIDSDGRISHQLWILLLQLLCRSTAFMDPAPRLSEDELIEVAAFQIHVENSLQRIRSELEEQEGNDELHITPESPGPWAKVLSDLAHMVVRLCNNKKTTIGHPKDESQDFGESLDVASTSFFPTSFSLHFLTNIGHWGMARRLSTVGHISHKVNTEPDNIASGLPPSPPASAHSIRSSMTLYEQGDYISTERISTTILKEEPMEVETQVEETPAAVELPKPRRPKGHYRLSDFLIHRTLGTGSFGRVHLVRSKHNQRFYAIKVLNKERVVKMKQVEHTNNEMAVLEQIQHVFIINLWGTFQDTTNLYMRFPDPVAKFYAAEVALALKHLHSHDIIYRDLKPENILLNADGHIKVADFGFAKICATTTWTLCGTPDYLAPEVRQLEIVNQQRYNKSVDWYALGVLIYEMLSGLPPYHQPEPNHMLLYEKITRGPAYIKWPAAFHHNATDIILKLMESDPSKRYGNMQHGAGDVFEHPWFREVDWPKLEKREITAPYLPRITSDGDASAFEAYPEDNAADLYGLPGPDPYGEAFPGFEYASNDAS</sequence>
<keyword evidence="5" id="KW-0418">Kinase</keyword>
<dbReference type="PROSITE" id="PS50011">
    <property type="entry name" value="PROTEIN_KINASE_DOM"/>
    <property type="match status" value="1"/>
</dbReference>
<dbReference type="InterPro" id="IPR017441">
    <property type="entry name" value="Protein_kinase_ATP_BS"/>
</dbReference>
<dbReference type="PROSITE" id="PS00108">
    <property type="entry name" value="PROTEIN_KINASE_ST"/>
    <property type="match status" value="1"/>
</dbReference>
<evidence type="ECO:0000259" key="13">
    <source>
        <dbReference type="PROSITE" id="PS51285"/>
    </source>
</evidence>
<evidence type="ECO:0000256" key="2">
    <source>
        <dbReference type="ARBA" id="ARBA00022527"/>
    </source>
</evidence>
<evidence type="ECO:0000313" key="14">
    <source>
        <dbReference type="EMBL" id="KAF5355169.1"/>
    </source>
</evidence>
<evidence type="ECO:0000256" key="7">
    <source>
        <dbReference type="ARBA" id="ARBA00047292"/>
    </source>
</evidence>
<dbReference type="PROSITE" id="PS00107">
    <property type="entry name" value="PROTEIN_KINASE_ATP"/>
    <property type="match status" value="1"/>
</dbReference>
<dbReference type="GO" id="GO:0005634">
    <property type="term" value="C:nucleus"/>
    <property type="evidence" value="ECO:0007669"/>
    <property type="project" value="TreeGrafter"/>
</dbReference>
<comment type="catalytic activity">
    <reaction evidence="8">
        <text>L-seryl-[protein] + ATP = O-phospho-L-seryl-[protein] + ADP + H(+)</text>
        <dbReference type="Rhea" id="RHEA:17989"/>
        <dbReference type="Rhea" id="RHEA-COMP:9863"/>
        <dbReference type="Rhea" id="RHEA-COMP:11604"/>
        <dbReference type="ChEBI" id="CHEBI:15378"/>
        <dbReference type="ChEBI" id="CHEBI:29999"/>
        <dbReference type="ChEBI" id="CHEBI:30616"/>
        <dbReference type="ChEBI" id="CHEBI:83421"/>
        <dbReference type="ChEBI" id="CHEBI:456216"/>
        <dbReference type="EC" id="2.7.11.11"/>
    </reaction>
</comment>
<dbReference type="PANTHER" id="PTHR24353:SF153">
    <property type="entry name" value="CAMP-DEPENDENT PROTEIN KINASE CATALYTIC SUBUNIT 1"/>
    <property type="match status" value="1"/>
</dbReference>
<proteinExistence type="predicted"/>
<dbReference type="InterPro" id="IPR016181">
    <property type="entry name" value="Acyl_CoA_acyltransferase"/>
</dbReference>
<dbReference type="InterPro" id="IPR011009">
    <property type="entry name" value="Kinase-like_dom_sf"/>
</dbReference>
<dbReference type="InterPro" id="IPR000182">
    <property type="entry name" value="GNAT_dom"/>
</dbReference>
<dbReference type="PROSITE" id="PS51186">
    <property type="entry name" value="GNAT"/>
    <property type="match status" value="1"/>
</dbReference>
<dbReference type="Gene3D" id="3.30.200.20">
    <property type="entry name" value="Phosphorylase Kinase, domain 1"/>
    <property type="match status" value="2"/>
</dbReference>
<protein>
    <recommendedName>
        <fullName evidence="1">cAMP-dependent protein kinase</fullName>
        <ecNumber evidence="1">2.7.11.11</ecNumber>
    </recommendedName>
</protein>
<keyword evidence="3" id="KW-0808">Transferase</keyword>
<evidence type="ECO:0000313" key="15">
    <source>
        <dbReference type="Proteomes" id="UP000559027"/>
    </source>
</evidence>
<gene>
    <name evidence="14" type="ORF">D9756_005696</name>
</gene>
<dbReference type="PROSITE" id="PS50280">
    <property type="entry name" value="SET"/>
    <property type="match status" value="1"/>
</dbReference>
<dbReference type="GO" id="GO:0005952">
    <property type="term" value="C:cAMP-dependent protein kinase complex"/>
    <property type="evidence" value="ECO:0007669"/>
    <property type="project" value="TreeGrafter"/>
</dbReference>
<dbReference type="InterPro" id="IPR000961">
    <property type="entry name" value="AGC-kinase_C"/>
</dbReference>
<dbReference type="PROSITE" id="PS51285">
    <property type="entry name" value="AGC_KINASE_CTER"/>
    <property type="match status" value="1"/>
</dbReference>
<evidence type="ECO:0000259" key="11">
    <source>
        <dbReference type="PROSITE" id="PS50280"/>
    </source>
</evidence>
<dbReference type="Proteomes" id="UP000559027">
    <property type="component" value="Unassembled WGS sequence"/>
</dbReference>
<dbReference type="SMART" id="SM00133">
    <property type="entry name" value="S_TK_X"/>
    <property type="match status" value="1"/>
</dbReference>
<evidence type="ECO:0000256" key="5">
    <source>
        <dbReference type="ARBA" id="ARBA00022777"/>
    </source>
</evidence>
<evidence type="ECO:0000256" key="3">
    <source>
        <dbReference type="ARBA" id="ARBA00022679"/>
    </source>
</evidence>
<organism evidence="14 15">
    <name type="scientific">Leucocoprinus leucothites</name>
    <dbReference type="NCBI Taxonomy" id="201217"/>
    <lineage>
        <taxon>Eukaryota</taxon>
        <taxon>Fungi</taxon>
        <taxon>Dikarya</taxon>
        <taxon>Basidiomycota</taxon>
        <taxon>Agaricomycotina</taxon>
        <taxon>Agaricomycetes</taxon>
        <taxon>Agaricomycetidae</taxon>
        <taxon>Agaricales</taxon>
        <taxon>Agaricineae</taxon>
        <taxon>Agaricaceae</taxon>
        <taxon>Leucocoprinus</taxon>
    </lineage>
</organism>
<dbReference type="Gene3D" id="3.90.1410.10">
    <property type="entry name" value="set domain protein methyltransferase, domain 1"/>
    <property type="match status" value="1"/>
</dbReference>
<accession>A0A8H5FZY3</accession>
<keyword evidence="15" id="KW-1185">Reference proteome</keyword>
<feature type="domain" description="N-acetyltransferase" evidence="12">
    <location>
        <begin position="193"/>
        <end position="358"/>
    </location>
</feature>
<dbReference type="Gene3D" id="1.10.510.10">
    <property type="entry name" value="Transferase(Phosphotransferase) domain 1"/>
    <property type="match status" value="1"/>
</dbReference>
<dbReference type="SUPFAM" id="SSF55729">
    <property type="entry name" value="Acyl-CoA N-acyltransferases (Nat)"/>
    <property type="match status" value="1"/>
</dbReference>
<dbReference type="EC" id="2.7.11.11" evidence="1"/>
<evidence type="ECO:0000256" key="9">
    <source>
        <dbReference type="PROSITE-ProRule" id="PRU10141"/>
    </source>
</evidence>
<dbReference type="GO" id="GO:0005829">
    <property type="term" value="C:cytosol"/>
    <property type="evidence" value="ECO:0007669"/>
    <property type="project" value="TreeGrafter"/>
</dbReference>
<dbReference type="OrthoDB" id="63267at2759"/>
<dbReference type="InterPro" id="IPR001214">
    <property type="entry name" value="SET_dom"/>
</dbReference>
<dbReference type="GO" id="GO:0016747">
    <property type="term" value="F:acyltransferase activity, transferring groups other than amino-acyl groups"/>
    <property type="evidence" value="ECO:0007669"/>
    <property type="project" value="InterPro"/>
</dbReference>
<dbReference type="GO" id="GO:0009653">
    <property type="term" value="P:anatomical structure morphogenesis"/>
    <property type="evidence" value="ECO:0007669"/>
    <property type="project" value="UniProtKB-ARBA"/>
</dbReference>
<dbReference type="SUPFAM" id="SSF56112">
    <property type="entry name" value="Protein kinase-like (PK-like)"/>
    <property type="match status" value="1"/>
</dbReference>
<dbReference type="GO" id="GO:0005524">
    <property type="term" value="F:ATP binding"/>
    <property type="evidence" value="ECO:0007669"/>
    <property type="project" value="UniProtKB-UniRule"/>
</dbReference>
<dbReference type="Pfam" id="PF00069">
    <property type="entry name" value="Pkinase"/>
    <property type="match status" value="1"/>
</dbReference>
<dbReference type="SMART" id="SM00220">
    <property type="entry name" value="S_TKc"/>
    <property type="match status" value="1"/>
</dbReference>